<evidence type="ECO:0000259" key="4">
    <source>
        <dbReference type="PROSITE" id="PS50240"/>
    </source>
</evidence>
<dbReference type="GO" id="GO:0004252">
    <property type="term" value="F:serine-type endopeptidase activity"/>
    <property type="evidence" value="ECO:0007669"/>
    <property type="project" value="InterPro"/>
</dbReference>
<keyword evidence="3" id="KW-0812">Transmembrane</keyword>
<evidence type="ECO:0000256" key="1">
    <source>
        <dbReference type="ARBA" id="ARBA00023157"/>
    </source>
</evidence>
<gene>
    <name evidence="6" type="primary">LOC118270180</name>
</gene>
<reference evidence="6" key="1">
    <citation type="submission" date="2025-08" db="UniProtKB">
        <authorList>
            <consortium name="RefSeq"/>
        </authorList>
    </citation>
    <scope>IDENTIFICATION</scope>
    <source>
        <tissue evidence="6">Whole larval tissue</tissue>
    </source>
</reference>
<keyword evidence="5" id="KW-1185">Reference proteome</keyword>
<evidence type="ECO:0000256" key="2">
    <source>
        <dbReference type="ARBA" id="ARBA00024195"/>
    </source>
</evidence>
<keyword evidence="3" id="KW-1133">Transmembrane helix</keyword>
<dbReference type="InterPro" id="IPR009003">
    <property type="entry name" value="Peptidase_S1_PA"/>
</dbReference>
<dbReference type="SUPFAM" id="SSF50494">
    <property type="entry name" value="Trypsin-like serine proteases"/>
    <property type="match status" value="2"/>
</dbReference>
<dbReference type="InterPro" id="IPR001254">
    <property type="entry name" value="Trypsin_dom"/>
</dbReference>
<evidence type="ECO:0000313" key="6">
    <source>
        <dbReference type="RefSeq" id="XP_050554161.1"/>
    </source>
</evidence>
<dbReference type="AlphaFoldDB" id="A0A9R0DWP8"/>
<feature type="domain" description="Peptidase S1" evidence="4">
    <location>
        <begin position="50"/>
        <end position="431"/>
    </location>
</feature>
<dbReference type="Proteomes" id="UP000829999">
    <property type="component" value="Chromosome 13"/>
</dbReference>
<name>A0A9R0DWP8_SPOFR</name>
<dbReference type="OrthoDB" id="7315458at2759"/>
<keyword evidence="1" id="KW-1015">Disulfide bond</keyword>
<dbReference type="PROSITE" id="PS50240">
    <property type="entry name" value="TRYPSIN_DOM"/>
    <property type="match status" value="1"/>
</dbReference>
<sequence>MRKIVKRTQSYSLDLISFCFLILFTVMVALQLIIAIILNIVFVSYCDRRIKDGAEVTGTKRYVAYLVKAPMSSKAYDSWVCGGAIVSTLFIITSAACVDDVEYLYAVAGYKKYVTDKDIDTDQCTKTMKKKVIYTCVPMKYELNYYQLEKWSYIDIAVVKVESPFDFNDSQYESLCSYKPKVIGVNYEKRFQDPGVDGLVYGWGHLDIWRKPGDTKNYNQESLRYAAVKIIDKTLCKKAYSKFPNMSNVIDEFMICTEGKGEIDEHGNLDLNEGSSDTKLNGCKDSVDKLTLCDKDTAAANVFLEDETRREVLRSANQTSNQTTIVKNETLSSRRFSTRKTGICQNDHGGPLVTWAGANEVLIGVASVFKVTTESTCTGPYLYTSTRCNGMFLHCILSSKARRRSICDSPPIMRGYETVEKFVSWKNHPAGPAQNEIEIDDQEKAEEQKKIYREFAKINKFSDNQMIALRPQLPINKS</sequence>
<dbReference type="RefSeq" id="XP_050554161.1">
    <property type="nucleotide sequence ID" value="XM_050698204.1"/>
</dbReference>
<organism evidence="5 6">
    <name type="scientific">Spodoptera frugiperda</name>
    <name type="common">Fall armyworm</name>
    <dbReference type="NCBI Taxonomy" id="7108"/>
    <lineage>
        <taxon>Eukaryota</taxon>
        <taxon>Metazoa</taxon>
        <taxon>Ecdysozoa</taxon>
        <taxon>Arthropoda</taxon>
        <taxon>Hexapoda</taxon>
        <taxon>Insecta</taxon>
        <taxon>Pterygota</taxon>
        <taxon>Neoptera</taxon>
        <taxon>Endopterygota</taxon>
        <taxon>Lepidoptera</taxon>
        <taxon>Glossata</taxon>
        <taxon>Ditrysia</taxon>
        <taxon>Noctuoidea</taxon>
        <taxon>Noctuidae</taxon>
        <taxon>Amphipyrinae</taxon>
        <taxon>Spodoptera</taxon>
    </lineage>
</organism>
<evidence type="ECO:0000313" key="5">
    <source>
        <dbReference type="Proteomes" id="UP000829999"/>
    </source>
</evidence>
<accession>A0A9R0DWP8</accession>
<dbReference type="InterPro" id="IPR051487">
    <property type="entry name" value="Ser/Thr_Proteases_Immune/Dev"/>
</dbReference>
<proteinExistence type="inferred from homology"/>
<dbReference type="InterPro" id="IPR043504">
    <property type="entry name" value="Peptidase_S1_PA_chymotrypsin"/>
</dbReference>
<dbReference type="PANTHER" id="PTHR24256">
    <property type="entry name" value="TRYPTASE-RELATED"/>
    <property type="match status" value="1"/>
</dbReference>
<dbReference type="GO" id="GO:0006508">
    <property type="term" value="P:proteolysis"/>
    <property type="evidence" value="ECO:0007669"/>
    <property type="project" value="InterPro"/>
</dbReference>
<protein>
    <submittedName>
        <fullName evidence="6">Uncharacterized protein LOC118270180</fullName>
    </submittedName>
</protein>
<dbReference type="Pfam" id="PF00089">
    <property type="entry name" value="Trypsin"/>
    <property type="match status" value="1"/>
</dbReference>
<dbReference type="SMART" id="SM00020">
    <property type="entry name" value="Tryp_SPc"/>
    <property type="match status" value="1"/>
</dbReference>
<evidence type="ECO:0000256" key="3">
    <source>
        <dbReference type="SAM" id="Phobius"/>
    </source>
</evidence>
<dbReference type="GeneID" id="118270180"/>
<comment type="similarity">
    <text evidence="2">Belongs to the peptidase S1 family. CLIP subfamily.</text>
</comment>
<keyword evidence="3" id="KW-0472">Membrane</keyword>
<feature type="transmembrane region" description="Helical" evidence="3">
    <location>
        <begin position="12"/>
        <end position="42"/>
    </location>
</feature>
<dbReference type="Gene3D" id="2.40.10.10">
    <property type="entry name" value="Trypsin-like serine proteases"/>
    <property type="match status" value="3"/>
</dbReference>